<dbReference type="EMBL" id="PGXC01000018">
    <property type="protein sequence ID" value="PKK89403.1"/>
    <property type="molecule type" value="Genomic_DNA"/>
</dbReference>
<evidence type="ECO:0000256" key="1">
    <source>
        <dbReference type="ARBA" id="ARBA00022801"/>
    </source>
</evidence>
<evidence type="ECO:0000313" key="3">
    <source>
        <dbReference type="EMBL" id="PKK89403.1"/>
    </source>
</evidence>
<dbReference type="Proteomes" id="UP000233256">
    <property type="component" value="Unassembled WGS sequence"/>
</dbReference>
<comment type="caution">
    <text evidence="3">The sequence shown here is derived from an EMBL/GenBank/DDBJ whole genome shotgun (WGS) entry which is preliminary data.</text>
</comment>
<dbReference type="PANTHER" id="PTHR30404">
    <property type="entry name" value="N-ACETYLMURAMOYL-L-ALANINE AMIDASE"/>
    <property type="match status" value="1"/>
</dbReference>
<reference evidence="3 4" key="1">
    <citation type="journal article" date="2017" name="ISME J.">
        <title>Potential for microbial H2 and metal transformations associated with novel bacteria and archaea in deep terrestrial subsurface sediments.</title>
        <authorList>
            <person name="Hernsdorf A.W."/>
            <person name="Amano Y."/>
            <person name="Miyakawa K."/>
            <person name="Ise K."/>
            <person name="Suzuki Y."/>
            <person name="Anantharaman K."/>
            <person name="Probst A."/>
            <person name="Burstein D."/>
            <person name="Thomas B.C."/>
            <person name="Banfield J.F."/>
        </authorList>
    </citation>
    <scope>NUCLEOTIDE SEQUENCE [LARGE SCALE GENOMIC DNA]</scope>
    <source>
        <strain evidence="3">HGW-Wallbacteria-1</strain>
    </source>
</reference>
<dbReference type="InterPro" id="IPR050695">
    <property type="entry name" value="N-acetylmuramoyl_amidase_3"/>
</dbReference>
<dbReference type="PANTHER" id="PTHR30404:SF0">
    <property type="entry name" value="N-ACETYLMURAMOYL-L-ALANINE AMIDASE AMIC"/>
    <property type="match status" value="1"/>
</dbReference>
<dbReference type="GO" id="GO:0030288">
    <property type="term" value="C:outer membrane-bounded periplasmic space"/>
    <property type="evidence" value="ECO:0007669"/>
    <property type="project" value="TreeGrafter"/>
</dbReference>
<dbReference type="GO" id="GO:0008745">
    <property type="term" value="F:N-acetylmuramoyl-L-alanine amidase activity"/>
    <property type="evidence" value="ECO:0007669"/>
    <property type="project" value="TreeGrafter"/>
</dbReference>
<evidence type="ECO:0000256" key="2">
    <source>
        <dbReference type="SAM" id="Phobius"/>
    </source>
</evidence>
<evidence type="ECO:0000313" key="4">
    <source>
        <dbReference type="Proteomes" id="UP000233256"/>
    </source>
</evidence>
<protein>
    <submittedName>
        <fullName evidence="3">Uncharacterized protein</fullName>
    </submittedName>
</protein>
<accession>A0A2N1PM37</accession>
<keyword evidence="2" id="KW-0472">Membrane</keyword>
<gene>
    <name evidence="3" type="ORF">CVV64_14450</name>
</gene>
<feature type="transmembrane region" description="Helical" evidence="2">
    <location>
        <begin position="31"/>
        <end position="50"/>
    </location>
</feature>
<keyword evidence="2" id="KW-0812">Transmembrane</keyword>
<organism evidence="3 4">
    <name type="scientific">Candidatus Wallbacteria bacterium HGW-Wallbacteria-1</name>
    <dbReference type="NCBI Taxonomy" id="2013854"/>
    <lineage>
        <taxon>Bacteria</taxon>
        <taxon>Candidatus Walliibacteriota</taxon>
    </lineage>
</organism>
<dbReference type="AlphaFoldDB" id="A0A2N1PM37"/>
<sequence>MVSAVSSYSSAETRVAMTVFKARSLGIRQNFSLRVCIGVSIIFMVLIFQVSGDFSQTAAAAEKAAEKAAEIPEFRVALSPGHGGKVERGREQTGDYWCEPLGKFLKGYFNGTSRDGKQEEKVVLDLAERIQKILQLTATESGWKQFSGILSRVTGSEADFQRVKLIVNLIRKESWDSPSMKSEKDVNSHFRLFDTPPEKRGEANFPGRLSAINDLSPHLVVALHLNTSGSQSWRGMHTVVTPSYSQFREIAEAAYSHGLQGISRLAPETAANWNFTGGDRNRFGWMANDASTYFYGFRPSRDLKKFSSRYIGHRHCMLSWPFSESWKKVMKVSKGKPVIPDFRPFSEFPDGLFWKRERSRFEERRRGWSLMGRGGDNLYAGTEVLRFVRLSLARGSSSGPLKKLKGSPDDIIGPILRPALSDWSEPMLINSVISYLELGHISNSRDFALLKDYPDLYAEGIAVGIYSLLAGIELKPEKKLSDPPWGRPIDWNFYEFGPGEAREFLGDLISSGGKKSSIPGNYFEIK</sequence>
<keyword evidence="2" id="KW-1133">Transmembrane helix</keyword>
<keyword evidence="1" id="KW-0378">Hydrolase</keyword>
<proteinExistence type="predicted"/>
<dbReference type="Gene3D" id="3.40.630.40">
    <property type="entry name" value="Zn-dependent exopeptidases"/>
    <property type="match status" value="1"/>
</dbReference>
<name>A0A2N1PM37_9BACT</name>